<feature type="compositionally biased region" description="Pro residues" evidence="1">
    <location>
        <begin position="36"/>
        <end position="59"/>
    </location>
</feature>
<dbReference type="InterPro" id="IPR045211">
    <property type="entry name" value="TFP11/STIP/Ntr1"/>
</dbReference>
<organism evidence="2 3">
    <name type="scientific">Pristionchus pacificus</name>
    <name type="common">Parasitic nematode worm</name>
    <dbReference type="NCBI Taxonomy" id="54126"/>
    <lineage>
        <taxon>Eukaryota</taxon>
        <taxon>Metazoa</taxon>
        <taxon>Ecdysozoa</taxon>
        <taxon>Nematoda</taxon>
        <taxon>Chromadorea</taxon>
        <taxon>Rhabditida</taxon>
        <taxon>Rhabditina</taxon>
        <taxon>Diplogasteromorpha</taxon>
        <taxon>Diplogasteroidea</taxon>
        <taxon>Neodiplogasteridae</taxon>
        <taxon>Pristionchus</taxon>
    </lineage>
</organism>
<dbReference type="PANTHER" id="PTHR23329:SF1">
    <property type="entry name" value="TUFTELIN-INTERACTING PROTEIN 11"/>
    <property type="match status" value="1"/>
</dbReference>
<dbReference type="AlphaFoldDB" id="A0A454XU52"/>
<name>A0A454XU52_PRIPA</name>
<evidence type="ECO:0000313" key="2">
    <source>
        <dbReference type="EnsemblMetazoa" id="PPA28193.1"/>
    </source>
</evidence>
<feature type="region of interest" description="Disordered" evidence="1">
    <location>
        <begin position="33"/>
        <end position="64"/>
    </location>
</feature>
<reference evidence="3" key="1">
    <citation type="journal article" date="2008" name="Nat. Genet.">
        <title>The Pristionchus pacificus genome provides a unique perspective on nematode lifestyle and parasitism.</title>
        <authorList>
            <person name="Dieterich C."/>
            <person name="Clifton S.W."/>
            <person name="Schuster L.N."/>
            <person name="Chinwalla A."/>
            <person name="Delehaunty K."/>
            <person name="Dinkelacker I."/>
            <person name="Fulton L."/>
            <person name="Fulton R."/>
            <person name="Godfrey J."/>
            <person name="Minx P."/>
            <person name="Mitreva M."/>
            <person name="Roeseler W."/>
            <person name="Tian H."/>
            <person name="Witte H."/>
            <person name="Yang S.P."/>
            <person name="Wilson R.K."/>
            <person name="Sommer R.J."/>
        </authorList>
    </citation>
    <scope>NUCLEOTIDE SEQUENCE [LARGE SCALE GENOMIC DNA]</scope>
    <source>
        <strain evidence="3">PS312</strain>
    </source>
</reference>
<sequence>MREWTARFPPILMAFPAIKECLRRGMLAALGQRPAGPAPVVPPPTPLLAPAPPPPPAPRGAPETQLSVKDALELMAARQGFTYIPQPGRTKDGKQVYWFGTQSIYVDRGIVFVMDMTTVEWRPIAVHELMSIA</sequence>
<dbReference type="Proteomes" id="UP000005239">
    <property type="component" value="Unassembled WGS sequence"/>
</dbReference>
<dbReference type="GO" id="GO:0000390">
    <property type="term" value="P:spliceosomal complex disassembly"/>
    <property type="evidence" value="ECO:0007669"/>
    <property type="project" value="InterPro"/>
</dbReference>
<protein>
    <submittedName>
        <fullName evidence="2">Uncharacterized protein</fullName>
    </submittedName>
</protein>
<keyword evidence="3" id="KW-1185">Reference proteome</keyword>
<gene>
    <name evidence="2" type="primary">WBGene00117747</name>
</gene>
<accession>A0A454XU52</accession>
<dbReference type="OrthoDB" id="4822at2759"/>
<proteinExistence type="predicted"/>
<accession>A0A8R1YK72</accession>
<dbReference type="PANTHER" id="PTHR23329">
    <property type="entry name" value="TUFTELIN-INTERACTING PROTEIN 11-RELATED"/>
    <property type="match status" value="1"/>
</dbReference>
<reference evidence="2" key="2">
    <citation type="submission" date="2022-06" db="UniProtKB">
        <authorList>
            <consortium name="EnsemblMetazoa"/>
        </authorList>
    </citation>
    <scope>IDENTIFICATION</scope>
    <source>
        <strain evidence="2">PS312</strain>
    </source>
</reference>
<evidence type="ECO:0000256" key="1">
    <source>
        <dbReference type="SAM" id="MobiDB-lite"/>
    </source>
</evidence>
<dbReference type="EnsemblMetazoa" id="PPA28193.1">
    <property type="protein sequence ID" value="PPA28193.1"/>
    <property type="gene ID" value="WBGene00117747"/>
</dbReference>
<evidence type="ECO:0000313" key="3">
    <source>
        <dbReference type="Proteomes" id="UP000005239"/>
    </source>
</evidence>